<evidence type="ECO:0000256" key="1">
    <source>
        <dbReference type="ARBA" id="ARBA00004173"/>
    </source>
</evidence>
<comment type="similarity">
    <text evidence="2">Belongs to the ATP11 family.</text>
</comment>
<comment type="caution">
    <text evidence="5">The sequence shown here is derived from an EMBL/GenBank/DDBJ whole genome shotgun (WGS) entry which is preliminary data.</text>
</comment>
<evidence type="ECO:0000256" key="3">
    <source>
        <dbReference type="ARBA" id="ARBA00022946"/>
    </source>
</evidence>
<sequence length="284" mass="32680">MFVLRTFCGNVVGHFGLRCYLRLNTVAGARCYSIGVDNPYFSKYASKLKKLQDESPTEFECRIKQLKQKRHKKMIVKTDGTVPPVNDGPVNLEAVSRQTKQPMCIDQSEELRKLSLAELTDVWRERHATKNAICGVVPENMFETMSKRGVEFPLFIYPLPRGDGYEIYFGQVASGGLDVHFTPLAEYQRHQSEAPPILRLTFFMDFKDTHKVILMAGEYNGEVMGPEHAQCLANQHQIYYGSAELKRKLLLWNFNREPKSFNYEVLIEEFQKNLGSVRKDQIVN</sequence>
<evidence type="ECO:0000313" key="5">
    <source>
        <dbReference type="EMBL" id="OQR71064.1"/>
    </source>
</evidence>
<proteinExistence type="inferred from homology"/>
<organism evidence="5 6">
    <name type="scientific">Tropilaelaps mercedesae</name>
    <dbReference type="NCBI Taxonomy" id="418985"/>
    <lineage>
        <taxon>Eukaryota</taxon>
        <taxon>Metazoa</taxon>
        <taxon>Ecdysozoa</taxon>
        <taxon>Arthropoda</taxon>
        <taxon>Chelicerata</taxon>
        <taxon>Arachnida</taxon>
        <taxon>Acari</taxon>
        <taxon>Parasitiformes</taxon>
        <taxon>Mesostigmata</taxon>
        <taxon>Gamasina</taxon>
        <taxon>Dermanyssoidea</taxon>
        <taxon>Laelapidae</taxon>
        <taxon>Tropilaelaps</taxon>
    </lineage>
</organism>
<dbReference type="InParanoid" id="A0A1V9XC00"/>
<dbReference type="GO" id="GO:0005739">
    <property type="term" value="C:mitochondrion"/>
    <property type="evidence" value="ECO:0007669"/>
    <property type="project" value="UniProtKB-SubCell"/>
</dbReference>
<keyword evidence="6" id="KW-1185">Reference proteome</keyword>
<evidence type="ECO:0000256" key="2">
    <source>
        <dbReference type="ARBA" id="ARBA00009116"/>
    </source>
</evidence>
<dbReference type="PANTHER" id="PTHR13126">
    <property type="entry name" value="CHAPERONE ATP11"/>
    <property type="match status" value="1"/>
</dbReference>
<dbReference type="Pfam" id="PF06644">
    <property type="entry name" value="ATP11"/>
    <property type="match status" value="1"/>
</dbReference>
<dbReference type="AlphaFoldDB" id="A0A1V9XC00"/>
<dbReference type="GO" id="GO:0033615">
    <property type="term" value="P:mitochondrial proton-transporting ATP synthase complex assembly"/>
    <property type="evidence" value="ECO:0007669"/>
    <property type="project" value="TreeGrafter"/>
</dbReference>
<keyword evidence="4" id="KW-0496">Mitochondrion</keyword>
<dbReference type="InterPro" id="IPR010591">
    <property type="entry name" value="ATP11"/>
</dbReference>
<reference evidence="5 6" key="1">
    <citation type="journal article" date="2017" name="Gigascience">
        <title>Draft genome of the honey bee ectoparasitic mite, Tropilaelaps mercedesae, is shaped by the parasitic life history.</title>
        <authorList>
            <person name="Dong X."/>
            <person name="Armstrong S.D."/>
            <person name="Xia D."/>
            <person name="Makepeace B.L."/>
            <person name="Darby A.C."/>
            <person name="Kadowaki T."/>
        </authorList>
    </citation>
    <scope>NUCLEOTIDE SEQUENCE [LARGE SCALE GENOMIC DNA]</scope>
    <source>
        <strain evidence="5">Wuxi-XJTLU</strain>
    </source>
</reference>
<name>A0A1V9XC00_9ACAR</name>
<dbReference type="FunCoup" id="A0A1V9XC00">
    <property type="interactions" value="959"/>
</dbReference>
<gene>
    <name evidence="5" type="ORF">BIW11_11228</name>
</gene>
<dbReference type="EMBL" id="MNPL01015437">
    <property type="protein sequence ID" value="OQR71064.1"/>
    <property type="molecule type" value="Genomic_DNA"/>
</dbReference>
<dbReference type="STRING" id="418985.A0A1V9XC00"/>
<dbReference type="PANTHER" id="PTHR13126:SF0">
    <property type="entry name" value="ATP SYNTHASE MITOCHONDRIAL F1 COMPLEX ASSEMBLY FACTOR 1"/>
    <property type="match status" value="1"/>
</dbReference>
<dbReference type="Proteomes" id="UP000192247">
    <property type="component" value="Unassembled WGS sequence"/>
</dbReference>
<dbReference type="OrthoDB" id="16535at2759"/>
<protein>
    <submittedName>
        <fullName evidence="5">ATP synthase mitochondrial F1 complex assembly factor 1-like</fullName>
    </submittedName>
</protein>
<accession>A0A1V9XC00</accession>
<keyword evidence="3" id="KW-0809">Transit peptide</keyword>
<comment type="subcellular location">
    <subcellularLocation>
        <location evidence="1">Mitochondrion</location>
    </subcellularLocation>
</comment>
<evidence type="ECO:0000313" key="6">
    <source>
        <dbReference type="Proteomes" id="UP000192247"/>
    </source>
</evidence>
<evidence type="ECO:0000256" key="4">
    <source>
        <dbReference type="ARBA" id="ARBA00023128"/>
    </source>
</evidence>